<name>A0A7M3E331_RHILE</name>
<dbReference type="EMBL" id="SIOP01000001">
    <property type="protein sequence ID" value="TAY55366.1"/>
    <property type="molecule type" value="Genomic_DNA"/>
</dbReference>
<gene>
    <name evidence="3" type="ORF">ELH90_04165</name>
</gene>
<dbReference type="Pfam" id="PF00565">
    <property type="entry name" value="SNase"/>
    <property type="match status" value="1"/>
</dbReference>
<keyword evidence="1" id="KW-0472">Membrane</keyword>
<comment type="caution">
    <text evidence="3">The sequence shown here is derived from an EMBL/GenBank/DDBJ whole genome shotgun (WGS) entry which is preliminary data.</text>
</comment>
<dbReference type="AlphaFoldDB" id="A0A7M3E331"/>
<keyword evidence="1" id="KW-0812">Transmembrane</keyword>
<reference evidence="3 4" key="1">
    <citation type="submission" date="2019-02" db="EMBL/GenBank/DDBJ databases">
        <title>The genomic architecture of introgression among sibling species of bacteria.</title>
        <authorList>
            <person name="Cavassim M.I.A."/>
            <person name="Moeskjaer S."/>
            <person name="Moslemi C."/>
            <person name="Fields B."/>
            <person name="Bachmann A."/>
            <person name="Vilhjalmsson B."/>
            <person name="Schierup M.H."/>
            <person name="Young J.P.W."/>
            <person name="Andersen S.U."/>
        </authorList>
    </citation>
    <scope>NUCLEOTIDE SEQUENCE [LARGE SCALE GENOMIC DNA]</scope>
    <source>
        <strain evidence="3 4">SM135B</strain>
    </source>
</reference>
<accession>A0A7M3E331</accession>
<proteinExistence type="predicted"/>
<feature type="transmembrane region" description="Helical" evidence="1">
    <location>
        <begin position="64"/>
        <end position="82"/>
    </location>
</feature>
<dbReference type="PROSITE" id="PS50830">
    <property type="entry name" value="TNASE_3"/>
    <property type="match status" value="1"/>
</dbReference>
<evidence type="ECO:0000313" key="3">
    <source>
        <dbReference type="EMBL" id="TAY55366.1"/>
    </source>
</evidence>
<dbReference type="InterPro" id="IPR035437">
    <property type="entry name" value="SNase_OB-fold_sf"/>
</dbReference>
<dbReference type="InterPro" id="IPR016071">
    <property type="entry name" value="Staphylococal_nuclease_OB-fold"/>
</dbReference>
<evidence type="ECO:0000313" key="4">
    <source>
        <dbReference type="Proteomes" id="UP000292974"/>
    </source>
</evidence>
<organism evidence="3 4">
    <name type="scientific">Rhizobium leguminosarum</name>
    <dbReference type="NCBI Taxonomy" id="384"/>
    <lineage>
        <taxon>Bacteria</taxon>
        <taxon>Pseudomonadati</taxon>
        <taxon>Pseudomonadota</taxon>
        <taxon>Alphaproteobacteria</taxon>
        <taxon>Hyphomicrobiales</taxon>
        <taxon>Rhizobiaceae</taxon>
        <taxon>Rhizobium/Agrobacterium group</taxon>
        <taxon>Rhizobium</taxon>
    </lineage>
</organism>
<evidence type="ECO:0000256" key="1">
    <source>
        <dbReference type="SAM" id="Phobius"/>
    </source>
</evidence>
<sequence>MRGKIERYGTRTRLSEKQLSTLKKLTKISGDADLRLITNTEYRQPQPQRRSWQKPRRRLRYREIKFAIFAAMMVVCGVGYAVTEGLRAVGLGSFETAAASSHFQSQAFSITDGDTIRMSDGTPVRLVGYNTPEKFEPQCEREKALGNRASERLRELVSTGKSTVTRVACSCKPGTEGTSKCNYGRSCGYLRVDGRDVGQTLISEGLAVPFICGATGCPPTPKPWCG</sequence>
<feature type="domain" description="TNase-like" evidence="2">
    <location>
        <begin position="101"/>
        <end position="207"/>
    </location>
</feature>
<dbReference type="Gene3D" id="2.40.50.90">
    <property type="match status" value="1"/>
</dbReference>
<keyword evidence="1" id="KW-1133">Transmembrane helix</keyword>
<dbReference type="SUPFAM" id="SSF50199">
    <property type="entry name" value="Staphylococcal nuclease"/>
    <property type="match status" value="1"/>
</dbReference>
<protein>
    <submittedName>
        <fullName evidence="3">Thermonuclease family protein</fullName>
    </submittedName>
</protein>
<dbReference type="Proteomes" id="UP000292974">
    <property type="component" value="Unassembled WGS sequence"/>
</dbReference>
<evidence type="ECO:0000259" key="2">
    <source>
        <dbReference type="PROSITE" id="PS50830"/>
    </source>
</evidence>